<accession>A0AB34ISD8</accession>
<feature type="transmembrane region" description="Helical" evidence="1">
    <location>
        <begin position="43"/>
        <end position="67"/>
    </location>
</feature>
<evidence type="ECO:0008006" key="4">
    <source>
        <dbReference type="Google" id="ProtNLM"/>
    </source>
</evidence>
<keyword evidence="1" id="KW-1133">Transmembrane helix</keyword>
<evidence type="ECO:0000313" key="3">
    <source>
        <dbReference type="Proteomes" id="UP001515480"/>
    </source>
</evidence>
<dbReference type="EMBL" id="JBGBPQ010000020">
    <property type="protein sequence ID" value="KAL1504068.1"/>
    <property type="molecule type" value="Genomic_DNA"/>
</dbReference>
<feature type="transmembrane region" description="Helical" evidence="1">
    <location>
        <begin position="87"/>
        <end position="107"/>
    </location>
</feature>
<reference evidence="2 3" key="1">
    <citation type="journal article" date="2024" name="Science">
        <title>Giant polyketide synthase enzymes in the biosynthesis of giant marine polyether toxins.</title>
        <authorList>
            <person name="Fallon T.R."/>
            <person name="Shende V.V."/>
            <person name="Wierzbicki I.H."/>
            <person name="Pendleton A.L."/>
            <person name="Watervoot N.F."/>
            <person name="Auber R.P."/>
            <person name="Gonzalez D.J."/>
            <person name="Wisecaver J.H."/>
            <person name="Moore B.S."/>
        </authorList>
    </citation>
    <scope>NUCLEOTIDE SEQUENCE [LARGE SCALE GENOMIC DNA]</scope>
    <source>
        <strain evidence="2 3">12B1</strain>
    </source>
</reference>
<proteinExistence type="predicted"/>
<name>A0AB34ISD8_PRYPA</name>
<dbReference type="Proteomes" id="UP001515480">
    <property type="component" value="Unassembled WGS sequence"/>
</dbReference>
<gene>
    <name evidence="2" type="ORF">AB1Y20_010478</name>
</gene>
<evidence type="ECO:0000313" key="2">
    <source>
        <dbReference type="EMBL" id="KAL1504068.1"/>
    </source>
</evidence>
<keyword evidence="3" id="KW-1185">Reference proteome</keyword>
<dbReference type="AlphaFoldDB" id="A0AB34ISD8"/>
<sequence>MARALHFAAAVTALYCALVLQLRPAFQLHFKHEVQGYFADGAPRWRCALGLLTQAAVLPALFAASAYRRGGGMRRWGARFAAGDATAGEWTFVLLFAAFLLLDWRLVDVRPLMAAHHAVCLAGHAVGTLLRPHAFPYYFAGVCALELGSASCNLFCMYPSSAAVGVAYLAIVSATHLATLACAVRWVEAVRSRASQAFALVVTVGLVVIRQKEALAATSHLWSSR</sequence>
<keyword evidence="1" id="KW-0472">Membrane</keyword>
<evidence type="ECO:0000256" key="1">
    <source>
        <dbReference type="SAM" id="Phobius"/>
    </source>
</evidence>
<comment type="caution">
    <text evidence="2">The sequence shown here is derived from an EMBL/GenBank/DDBJ whole genome shotgun (WGS) entry which is preliminary data.</text>
</comment>
<keyword evidence="1" id="KW-0812">Transmembrane</keyword>
<organism evidence="2 3">
    <name type="scientific">Prymnesium parvum</name>
    <name type="common">Toxic golden alga</name>
    <dbReference type="NCBI Taxonomy" id="97485"/>
    <lineage>
        <taxon>Eukaryota</taxon>
        <taxon>Haptista</taxon>
        <taxon>Haptophyta</taxon>
        <taxon>Prymnesiophyceae</taxon>
        <taxon>Prymnesiales</taxon>
        <taxon>Prymnesiaceae</taxon>
        <taxon>Prymnesium</taxon>
    </lineage>
</organism>
<feature type="transmembrane region" description="Helical" evidence="1">
    <location>
        <begin position="166"/>
        <end position="187"/>
    </location>
</feature>
<protein>
    <recommendedName>
        <fullName evidence="4">TLC domain-containing protein</fullName>
    </recommendedName>
</protein>